<reference evidence="2" key="1">
    <citation type="journal article" date="2015" name="Genome Announc.">
        <title>Draft Genome Sequence of Thiostrepton-Producing Streptomyces azureus ATCC 14921.</title>
        <authorList>
            <person name="Sakihara K."/>
            <person name="Maeda J."/>
            <person name="Tashiro K."/>
            <person name="Fujino Y."/>
            <person name="Kuhara S."/>
            <person name="Ohshima T."/>
            <person name="Ogata S."/>
            <person name="Doi K."/>
        </authorList>
    </citation>
    <scope>NUCLEOTIDE SEQUENCE [LARGE SCALE GENOMIC DNA]</scope>
    <source>
        <strain evidence="2">ATCC14921</strain>
    </source>
</reference>
<evidence type="ECO:0000313" key="2">
    <source>
        <dbReference type="EMBL" id="GAP50337.1"/>
    </source>
</evidence>
<keyword evidence="1" id="KW-0732">Signal</keyword>
<protein>
    <submittedName>
        <fullName evidence="2">Secreted protein</fullName>
    </submittedName>
</protein>
<dbReference type="EMBL" id="DF968333">
    <property type="protein sequence ID" value="GAP50337.1"/>
    <property type="molecule type" value="Genomic_DNA"/>
</dbReference>
<dbReference type="OrthoDB" id="3862295at2"/>
<dbReference type="Proteomes" id="UP000053859">
    <property type="component" value="Unassembled WGS sequence"/>
</dbReference>
<feature type="chain" id="PRO_5039097455" evidence="1">
    <location>
        <begin position="31"/>
        <end position="59"/>
    </location>
</feature>
<sequence length="59" mass="6043">MWAVGGDVGQRSCSLPLLTALALLVSSCGAAGPDATRPAGTDDLFTAWETLTHTDNPGR</sequence>
<name>A0A0K8PR39_STRAJ</name>
<organism evidence="2 3">
    <name type="scientific">Streptomyces azureus</name>
    <dbReference type="NCBI Taxonomy" id="146537"/>
    <lineage>
        <taxon>Bacteria</taxon>
        <taxon>Bacillati</taxon>
        <taxon>Actinomycetota</taxon>
        <taxon>Actinomycetes</taxon>
        <taxon>Kitasatosporales</taxon>
        <taxon>Streptomycetaceae</taxon>
        <taxon>Streptomyces</taxon>
    </lineage>
</organism>
<evidence type="ECO:0000313" key="3">
    <source>
        <dbReference type="Proteomes" id="UP000053859"/>
    </source>
</evidence>
<evidence type="ECO:0000256" key="1">
    <source>
        <dbReference type="SAM" id="SignalP"/>
    </source>
</evidence>
<keyword evidence="3" id="KW-1185">Reference proteome</keyword>
<dbReference type="AlphaFoldDB" id="A0A0K8PR39"/>
<gene>
    <name evidence="2" type="ORF">SAZU_5194</name>
</gene>
<dbReference type="RefSeq" id="WP_059420570.1">
    <property type="nucleotide sequence ID" value="NZ_DF968333.1"/>
</dbReference>
<feature type="signal peptide" evidence="1">
    <location>
        <begin position="1"/>
        <end position="30"/>
    </location>
</feature>
<dbReference type="PATRIC" id="fig|146537.3.peg.5465"/>
<accession>A0A0K8PR39</accession>
<proteinExistence type="predicted"/>